<dbReference type="Gene3D" id="3.40.190.290">
    <property type="match status" value="1"/>
</dbReference>
<evidence type="ECO:0000256" key="3">
    <source>
        <dbReference type="ARBA" id="ARBA00023125"/>
    </source>
</evidence>
<reference evidence="7 9" key="2">
    <citation type="submission" date="2013-03" db="EMBL/GenBank/DDBJ databases">
        <title>The Genome Sequence of Enterococcus gilvus ATCC BAA-350 (PacBio/Illumina hybrid assembly).</title>
        <authorList>
            <consortium name="The Broad Institute Genomics Platform"/>
            <consortium name="The Broad Institute Genome Sequencing Center for Infectious Disease"/>
            <person name="Earl A."/>
            <person name="Russ C."/>
            <person name="Gilmore M."/>
            <person name="Surin D."/>
            <person name="Walker B."/>
            <person name="Young S."/>
            <person name="Zeng Q."/>
            <person name="Gargeya S."/>
            <person name="Fitzgerald M."/>
            <person name="Haas B."/>
            <person name="Abouelleil A."/>
            <person name="Allen A.W."/>
            <person name="Alvarado L."/>
            <person name="Arachchi H.M."/>
            <person name="Berlin A.M."/>
            <person name="Chapman S.B."/>
            <person name="Gainer-Dewar J."/>
            <person name="Goldberg J."/>
            <person name="Griggs A."/>
            <person name="Gujja S."/>
            <person name="Hansen M."/>
            <person name="Howarth C."/>
            <person name="Imamovic A."/>
            <person name="Ireland A."/>
            <person name="Larimer J."/>
            <person name="McCowan C."/>
            <person name="Murphy C."/>
            <person name="Pearson M."/>
            <person name="Poon T.W."/>
            <person name="Priest M."/>
            <person name="Roberts A."/>
            <person name="Saif S."/>
            <person name="Shea T."/>
            <person name="Sisk P."/>
            <person name="Sykes S."/>
            <person name="Wortman J."/>
            <person name="Nusbaum C."/>
            <person name="Birren B."/>
        </authorList>
    </citation>
    <scope>NUCLEOTIDE SEQUENCE [LARGE SCALE GENOMIC DNA]</scope>
    <source>
        <strain evidence="7 9">ATCC BAA-350</strain>
    </source>
</reference>
<dbReference type="HOGENOM" id="CLU_039613_6_2_9"/>
<keyword evidence="4" id="KW-0804">Transcription</keyword>
<name>R2XFY2_9ENTE</name>
<dbReference type="RefSeq" id="WP_010781784.1">
    <property type="nucleotide sequence ID" value="NZ_ASWH01000001.1"/>
</dbReference>
<dbReference type="Gene3D" id="1.10.10.10">
    <property type="entry name" value="Winged helix-like DNA-binding domain superfamily/Winged helix DNA-binding domain"/>
    <property type="match status" value="1"/>
</dbReference>
<dbReference type="SUPFAM" id="SSF46785">
    <property type="entry name" value="Winged helix' DNA-binding domain"/>
    <property type="match status" value="1"/>
</dbReference>
<dbReference type="PATRIC" id="fig|1158614.3.peg.3416"/>
<dbReference type="EMBL" id="ASWH01000001">
    <property type="protein sequence ID" value="EOW81237.1"/>
    <property type="molecule type" value="Genomic_DNA"/>
</dbReference>
<dbReference type="GO" id="GO:0005829">
    <property type="term" value="C:cytosol"/>
    <property type="evidence" value="ECO:0007669"/>
    <property type="project" value="TreeGrafter"/>
</dbReference>
<dbReference type="AlphaFoldDB" id="R2XFY2"/>
<dbReference type="GO" id="GO:0003700">
    <property type="term" value="F:DNA-binding transcription factor activity"/>
    <property type="evidence" value="ECO:0007669"/>
    <property type="project" value="InterPro"/>
</dbReference>
<reference evidence="6 8" key="1">
    <citation type="submission" date="2013-02" db="EMBL/GenBank/DDBJ databases">
        <title>The Genome Sequence of Enterococcus gilvus ATCC BAA-350.</title>
        <authorList>
            <consortium name="The Broad Institute Genome Sequencing Platform"/>
            <consortium name="The Broad Institute Genome Sequencing Center for Infectious Disease"/>
            <person name="Earl A.M."/>
            <person name="Gilmore M.S."/>
            <person name="Lebreton F."/>
            <person name="Walker B."/>
            <person name="Young S.K."/>
            <person name="Zeng Q."/>
            <person name="Gargeya S."/>
            <person name="Fitzgerald M."/>
            <person name="Haas B."/>
            <person name="Abouelleil A."/>
            <person name="Alvarado L."/>
            <person name="Arachchi H.M."/>
            <person name="Berlin A.M."/>
            <person name="Chapman S.B."/>
            <person name="Dewar J."/>
            <person name="Goldberg J."/>
            <person name="Griggs A."/>
            <person name="Gujja S."/>
            <person name="Hansen M."/>
            <person name="Howarth C."/>
            <person name="Imamovic A."/>
            <person name="Larimer J."/>
            <person name="McCowan C."/>
            <person name="Murphy C."/>
            <person name="Neiman D."/>
            <person name="Pearson M."/>
            <person name="Priest M."/>
            <person name="Roberts A."/>
            <person name="Saif S."/>
            <person name="Shea T."/>
            <person name="Sisk P."/>
            <person name="Sykes S."/>
            <person name="Wortman J."/>
            <person name="Nusbaum C."/>
            <person name="Birren B."/>
        </authorList>
    </citation>
    <scope>NUCLEOTIDE SEQUENCE [LARGE SCALE GENOMIC DNA]</scope>
    <source>
        <strain evidence="6 8">ATCC BAA-350</strain>
    </source>
</reference>
<dbReference type="PROSITE" id="PS50931">
    <property type="entry name" value="HTH_LYSR"/>
    <property type="match status" value="1"/>
</dbReference>
<feature type="domain" description="HTH lysR-type" evidence="5">
    <location>
        <begin position="5"/>
        <end position="62"/>
    </location>
</feature>
<dbReference type="InterPro" id="IPR005119">
    <property type="entry name" value="LysR_subst-bd"/>
</dbReference>
<evidence type="ECO:0000256" key="1">
    <source>
        <dbReference type="ARBA" id="ARBA00009437"/>
    </source>
</evidence>
<evidence type="ECO:0000313" key="6">
    <source>
        <dbReference type="EMBL" id="EOI53488.1"/>
    </source>
</evidence>
<evidence type="ECO:0000256" key="2">
    <source>
        <dbReference type="ARBA" id="ARBA00023015"/>
    </source>
</evidence>
<dbReference type="EMBL" id="AJDQ01000012">
    <property type="protein sequence ID" value="EOI53488.1"/>
    <property type="molecule type" value="Genomic_DNA"/>
</dbReference>
<dbReference type="Pfam" id="PF03466">
    <property type="entry name" value="LysR_substrate"/>
    <property type="match status" value="1"/>
</dbReference>
<evidence type="ECO:0000256" key="4">
    <source>
        <dbReference type="ARBA" id="ARBA00023163"/>
    </source>
</evidence>
<keyword evidence="3" id="KW-0238">DNA-binding</keyword>
<dbReference type="eggNOG" id="COG0583">
    <property type="taxonomic scope" value="Bacteria"/>
</dbReference>
<dbReference type="Proteomes" id="UP000014160">
    <property type="component" value="Unassembled WGS sequence"/>
</dbReference>
<dbReference type="InterPro" id="IPR036388">
    <property type="entry name" value="WH-like_DNA-bd_sf"/>
</dbReference>
<accession>R2XFY2</accession>
<evidence type="ECO:0000259" key="5">
    <source>
        <dbReference type="PROSITE" id="PS50931"/>
    </source>
</evidence>
<dbReference type="Proteomes" id="UP000013750">
    <property type="component" value="Unassembled WGS sequence"/>
</dbReference>
<comment type="similarity">
    <text evidence="1">Belongs to the LysR transcriptional regulatory family.</text>
</comment>
<dbReference type="Pfam" id="PF00126">
    <property type="entry name" value="HTH_1"/>
    <property type="match status" value="1"/>
</dbReference>
<dbReference type="OrthoDB" id="9778774at2"/>
<dbReference type="InterPro" id="IPR050950">
    <property type="entry name" value="HTH-type_LysR_regulators"/>
</dbReference>
<evidence type="ECO:0000313" key="7">
    <source>
        <dbReference type="EMBL" id="EOW81237.1"/>
    </source>
</evidence>
<evidence type="ECO:0000313" key="8">
    <source>
        <dbReference type="Proteomes" id="UP000013750"/>
    </source>
</evidence>
<keyword evidence="9" id="KW-1185">Reference proteome</keyword>
<dbReference type="InterPro" id="IPR036390">
    <property type="entry name" value="WH_DNA-bd_sf"/>
</dbReference>
<dbReference type="PANTHER" id="PTHR30419">
    <property type="entry name" value="HTH-TYPE TRANSCRIPTIONAL REGULATOR YBHD"/>
    <property type="match status" value="1"/>
</dbReference>
<dbReference type="PRINTS" id="PR00039">
    <property type="entry name" value="HTHLYSR"/>
</dbReference>
<dbReference type="PANTHER" id="PTHR30419:SF8">
    <property type="entry name" value="NITROGEN ASSIMILATION TRANSCRIPTIONAL ACTIVATOR-RELATED"/>
    <property type="match status" value="1"/>
</dbReference>
<sequence length="312" mass="35553">MVQIDSLNMLQYIDMLLKHGNYTKAAKDLYISQPYLTQTIKKVEQELEIEIINRHITPLQLTEAGKVYYQYLNSLETEQDLFRKKIAKYSSPDSSILRVGILSSLGTYVLPLFLSNYMEKHPEVKIELHEAIPEENEEKLLKEELDVLIGQNPETISPNLTVHVSGKHGYYAIIPESSDLFQKGRLFVSPETIPIKALLKETLVLTSRGSAIRRQIDYLIQKHAIHSKIALESNNIFTVVELAKQNMGVTFAPESVTVPSTNQSAFNIYPLSLDILSLDYFIAHPANKTLIPAENDFIEAFLKEMERHVHKT</sequence>
<gene>
    <name evidence="7" type="ORF">I592_00522</name>
    <name evidence="6" type="ORF">UKC_03440</name>
</gene>
<organism evidence="6 8">
    <name type="scientific">Enterococcus gilvus ATCC BAA-350</name>
    <dbReference type="NCBI Taxonomy" id="1158614"/>
    <lineage>
        <taxon>Bacteria</taxon>
        <taxon>Bacillati</taxon>
        <taxon>Bacillota</taxon>
        <taxon>Bacilli</taxon>
        <taxon>Lactobacillales</taxon>
        <taxon>Enterococcaceae</taxon>
        <taxon>Enterococcus</taxon>
    </lineage>
</organism>
<keyword evidence="2" id="KW-0805">Transcription regulation</keyword>
<evidence type="ECO:0000313" key="9">
    <source>
        <dbReference type="Proteomes" id="UP000014160"/>
    </source>
</evidence>
<dbReference type="SUPFAM" id="SSF53850">
    <property type="entry name" value="Periplasmic binding protein-like II"/>
    <property type="match status" value="1"/>
</dbReference>
<proteinExistence type="inferred from homology"/>
<dbReference type="CDD" id="cd05466">
    <property type="entry name" value="PBP2_LTTR_substrate"/>
    <property type="match status" value="1"/>
</dbReference>
<comment type="caution">
    <text evidence="6">The sequence shown here is derived from an EMBL/GenBank/DDBJ whole genome shotgun (WGS) entry which is preliminary data.</text>
</comment>
<dbReference type="InterPro" id="IPR000847">
    <property type="entry name" value="LysR_HTH_N"/>
</dbReference>
<dbReference type="GO" id="GO:0003677">
    <property type="term" value="F:DNA binding"/>
    <property type="evidence" value="ECO:0007669"/>
    <property type="project" value="UniProtKB-KW"/>
</dbReference>
<protein>
    <recommendedName>
        <fullName evidence="5">HTH lysR-type domain-containing protein</fullName>
    </recommendedName>
</protein>